<dbReference type="GO" id="GO:0004040">
    <property type="term" value="F:amidase activity"/>
    <property type="evidence" value="ECO:0007669"/>
    <property type="project" value="InterPro"/>
</dbReference>
<dbReference type="SUPFAM" id="SSF53955">
    <property type="entry name" value="Lysozyme-like"/>
    <property type="match status" value="1"/>
</dbReference>
<dbReference type="PANTHER" id="PTHR33308">
    <property type="entry name" value="PEPTIDOGLYCAN HYDROLASE FLGJ"/>
    <property type="match status" value="1"/>
</dbReference>
<reference evidence="3" key="1">
    <citation type="submission" date="2020-04" db="EMBL/GenBank/DDBJ databases">
        <authorList>
            <person name="Chiriac C."/>
            <person name="Salcher M."/>
            <person name="Ghai R."/>
            <person name="Kavagutti S V."/>
        </authorList>
    </citation>
    <scope>NUCLEOTIDE SEQUENCE</scope>
</reference>
<dbReference type="SMART" id="SM00047">
    <property type="entry name" value="LYZ2"/>
    <property type="match status" value="1"/>
</dbReference>
<dbReference type="PANTHER" id="PTHR33308:SF9">
    <property type="entry name" value="PEPTIDOGLYCAN HYDROLASE FLGJ"/>
    <property type="match status" value="1"/>
</dbReference>
<accession>A0A6J5NW55</accession>
<keyword evidence="1" id="KW-0378">Hydrolase</keyword>
<organism evidence="3">
    <name type="scientific">uncultured Caudovirales phage</name>
    <dbReference type="NCBI Taxonomy" id="2100421"/>
    <lineage>
        <taxon>Viruses</taxon>
        <taxon>Duplodnaviria</taxon>
        <taxon>Heunggongvirae</taxon>
        <taxon>Uroviricota</taxon>
        <taxon>Caudoviricetes</taxon>
        <taxon>Peduoviridae</taxon>
        <taxon>Maltschvirus</taxon>
        <taxon>Maltschvirus maltsch</taxon>
    </lineage>
</organism>
<dbReference type="InterPro" id="IPR002901">
    <property type="entry name" value="MGlyc_endo_b_GlcNAc-like_dom"/>
</dbReference>
<dbReference type="Pfam" id="PF01832">
    <property type="entry name" value="Glucosaminidase"/>
    <property type="match status" value="1"/>
</dbReference>
<name>A0A6J5NW55_9CAUD</name>
<feature type="domain" description="Mannosyl-glycoprotein endo-beta-N-acetylglucosamidase-like" evidence="2">
    <location>
        <begin position="18"/>
        <end position="153"/>
    </location>
</feature>
<dbReference type="EMBL" id="LR796670">
    <property type="protein sequence ID" value="CAB4159464.1"/>
    <property type="molecule type" value="Genomic_DNA"/>
</dbReference>
<evidence type="ECO:0000313" key="3">
    <source>
        <dbReference type="EMBL" id="CAB4159464.1"/>
    </source>
</evidence>
<evidence type="ECO:0000259" key="2">
    <source>
        <dbReference type="SMART" id="SM00047"/>
    </source>
</evidence>
<dbReference type="InterPro" id="IPR051056">
    <property type="entry name" value="Glycosyl_Hydrolase_73"/>
</dbReference>
<evidence type="ECO:0000256" key="1">
    <source>
        <dbReference type="ARBA" id="ARBA00022801"/>
    </source>
</evidence>
<gene>
    <name evidence="3" type="ORF">UFOVP699_200</name>
</gene>
<proteinExistence type="predicted"/>
<dbReference type="Gene3D" id="1.10.530.10">
    <property type="match status" value="1"/>
</dbReference>
<dbReference type="InterPro" id="IPR023346">
    <property type="entry name" value="Lysozyme-like_dom_sf"/>
</dbReference>
<sequence length="153" mass="17296">MKKIKVFLFLIVLLCSFVTPAQKEYFEKYQGVADSLEKRYGIPSSIMLAIAFHESGAGKSRNAKLLHNHFGITGSNDLKRTHNITSRYKQFSSVVESYAAFCQLVAKRAYYAELKGTTDVKKWVTTIAKSGYAGSSVSWAEKIKWIISHYKLN</sequence>
<protein>
    <submittedName>
        <fullName evidence="3">FlgJ Muramidase (Flagellum-specific)</fullName>
    </submittedName>
</protein>